<dbReference type="GO" id="GO:0005762">
    <property type="term" value="C:mitochondrial large ribosomal subunit"/>
    <property type="evidence" value="ECO:0007669"/>
    <property type="project" value="TreeGrafter"/>
</dbReference>
<dbReference type="OrthoDB" id="275582at2759"/>
<name>A0A6A6PAM8_9PEZI</name>
<reference evidence="6" key="1">
    <citation type="journal article" date="2020" name="Stud. Mycol.">
        <title>101 Dothideomycetes genomes: a test case for predicting lifestyles and emergence of pathogens.</title>
        <authorList>
            <person name="Haridas S."/>
            <person name="Albert R."/>
            <person name="Binder M."/>
            <person name="Bloem J."/>
            <person name="Labutti K."/>
            <person name="Salamov A."/>
            <person name="Andreopoulos B."/>
            <person name="Baker S."/>
            <person name="Barry K."/>
            <person name="Bills G."/>
            <person name="Bluhm B."/>
            <person name="Cannon C."/>
            <person name="Castanera R."/>
            <person name="Culley D."/>
            <person name="Daum C."/>
            <person name="Ezra D."/>
            <person name="Gonzalez J."/>
            <person name="Henrissat B."/>
            <person name="Kuo A."/>
            <person name="Liang C."/>
            <person name="Lipzen A."/>
            <person name="Lutzoni F."/>
            <person name="Magnuson J."/>
            <person name="Mondo S."/>
            <person name="Nolan M."/>
            <person name="Ohm R."/>
            <person name="Pangilinan J."/>
            <person name="Park H.-J."/>
            <person name="Ramirez L."/>
            <person name="Alfaro M."/>
            <person name="Sun H."/>
            <person name="Tritt A."/>
            <person name="Yoshinaga Y."/>
            <person name="Zwiers L.-H."/>
            <person name="Turgeon B."/>
            <person name="Goodwin S."/>
            <person name="Spatafora J."/>
            <person name="Crous P."/>
            <person name="Grigoriev I."/>
        </authorList>
    </citation>
    <scope>NUCLEOTIDE SEQUENCE</scope>
    <source>
        <strain evidence="6">ATCC 16933</strain>
    </source>
</reference>
<dbReference type="GO" id="GO:0003735">
    <property type="term" value="F:structural constituent of ribosome"/>
    <property type="evidence" value="ECO:0007669"/>
    <property type="project" value="InterPro"/>
</dbReference>
<protein>
    <recommendedName>
        <fullName evidence="4">Large ribosomal subunit protein uL23m</fullName>
    </recommendedName>
</protein>
<dbReference type="EMBL" id="MU001672">
    <property type="protein sequence ID" value="KAF2460872.1"/>
    <property type="molecule type" value="Genomic_DNA"/>
</dbReference>
<evidence type="ECO:0000313" key="6">
    <source>
        <dbReference type="EMBL" id="KAF2460872.1"/>
    </source>
</evidence>
<dbReference type="PANTHER" id="PTHR12059:SF5">
    <property type="entry name" value="LARGE RIBOSOMAL SUBUNIT PROTEIN UL23M"/>
    <property type="match status" value="1"/>
</dbReference>
<proteinExistence type="inferred from homology"/>
<keyword evidence="2" id="KW-0689">Ribosomal protein</keyword>
<dbReference type="Proteomes" id="UP000799766">
    <property type="component" value="Unassembled WGS sequence"/>
</dbReference>
<dbReference type="InterPro" id="IPR012678">
    <property type="entry name" value="Ribosomal_uL23/eL15/eS24_sf"/>
</dbReference>
<dbReference type="Gene3D" id="3.30.70.330">
    <property type="match status" value="1"/>
</dbReference>
<feature type="compositionally biased region" description="Basic and acidic residues" evidence="5">
    <location>
        <begin position="150"/>
        <end position="182"/>
    </location>
</feature>
<evidence type="ECO:0000256" key="3">
    <source>
        <dbReference type="ARBA" id="ARBA00023274"/>
    </source>
</evidence>
<dbReference type="SUPFAM" id="SSF54189">
    <property type="entry name" value="Ribosomal proteins S24e, L23 and L15e"/>
    <property type="match status" value="1"/>
</dbReference>
<evidence type="ECO:0000313" key="7">
    <source>
        <dbReference type="Proteomes" id="UP000799766"/>
    </source>
</evidence>
<dbReference type="InterPro" id="IPR012677">
    <property type="entry name" value="Nucleotide-bd_a/b_plait_sf"/>
</dbReference>
<evidence type="ECO:0000256" key="4">
    <source>
        <dbReference type="ARBA" id="ARBA00039977"/>
    </source>
</evidence>
<evidence type="ECO:0000256" key="2">
    <source>
        <dbReference type="ARBA" id="ARBA00022980"/>
    </source>
</evidence>
<sequence>MKPSLSLLTNNINAKPIVAPHFRFGRKPIYLPNFDVTLLRTKHLPVTQAKFQVPLFFSKLDLRDYLYNCYGVRAINIRSYVKYRRVQLGRSDRSSRHERATWIRPRPHKFMFIDMDRPFVWPDEPTDFEPWDKEQFELTNEYQQKTAGRRNSEQEPRGSDEERKTLAEQARDLLEGRQKWKPTDSAPAQASRKTEARRQRRV</sequence>
<feature type="region of interest" description="Disordered" evidence="5">
    <location>
        <begin position="141"/>
        <end position="202"/>
    </location>
</feature>
<dbReference type="AlphaFoldDB" id="A0A6A6PAM8"/>
<keyword evidence="3" id="KW-0687">Ribonucleoprotein</keyword>
<dbReference type="PANTHER" id="PTHR12059">
    <property type="entry name" value="RIBOSOMAL PROTEIN L23-RELATED"/>
    <property type="match status" value="1"/>
</dbReference>
<feature type="compositionally biased region" description="Basic and acidic residues" evidence="5">
    <location>
        <begin position="192"/>
        <end position="202"/>
    </location>
</feature>
<accession>A0A6A6PAM8</accession>
<organism evidence="6 7">
    <name type="scientific">Lineolata rhizophorae</name>
    <dbReference type="NCBI Taxonomy" id="578093"/>
    <lineage>
        <taxon>Eukaryota</taxon>
        <taxon>Fungi</taxon>
        <taxon>Dikarya</taxon>
        <taxon>Ascomycota</taxon>
        <taxon>Pezizomycotina</taxon>
        <taxon>Dothideomycetes</taxon>
        <taxon>Dothideomycetes incertae sedis</taxon>
        <taxon>Lineolatales</taxon>
        <taxon>Lineolataceae</taxon>
        <taxon>Lineolata</taxon>
    </lineage>
</organism>
<dbReference type="InterPro" id="IPR013025">
    <property type="entry name" value="Ribosomal_uL23-like"/>
</dbReference>
<dbReference type="GO" id="GO:0032543">
    <property type="term" value="P:mitochondrial translation"/>
    <property type="evidence" value="ECO:0007669"/>
    <property type="project" value="TreeGrafter"/>
</dbReference>
<evidence type="ECO:0000256" key="1">
    <source>
        <dbReference type="ARBA" id="ARBA00006700"/>
    </source>
</evidence>
<keyword evidence="7" id="KW-1185">Reference proteome</keyword>
<gene>
    <name evidence="6" type="ORF">BDY21DRAFT_333670</name>
</gene>
<comment type="similarity">
    <text evidence="1">Belongs to the universal ribosomal protein uL23 family.</text>
</comment>
<evidence type="ECO:0000256" key="5">
    <source>
        <dbReference type="SAM" id="MobiDB-lite"/>
    </source>
</evidence>